<accession>A0A2S8PVR1</accession>
<keyword evidence="2" id="KW-1185">Reference proteome</keyword>
<protein>
    <recommendedName>
        <fullName evidence="3">Restriction alleviation protein, Lar family</fullName>
    </recommendedName>
</protein>
<reference evidence="1 2" key="1">
    <citation type="submission" date="2018-02" db="EMBL/GenBank/DDBJ databases">
        <title>Five New Genomes of Indian Photorhabdus Isolates TSA.</title>
        <authorList>
            <person name="Dubay B."/>
            <person name="Somvanshi V.S."/>
        </authorList>
    </citation>
    <scope>NUCLEOTIDE SEQUENCE [LARGE SCALE GENOMIC DNA]</scope>
    <source>
        <strain evidence="1 2">H1</strain>
    </source>
</reference>
<gene>
    <name evidence="1" type="ORF">C6H66_21125</name>
</gene>
<proteinExistence type="predicted"/>
<evidence type="ECO:0008006" key="3">
    <source>
        <dbReference type="Google" id="ProtNLM"/>
    </source>
</evidence>
<evidence type="ECO:0000313" key="1">
    <source>
        <dbReference type="EMBL" id="PQQ22992.1"/>
    </source>
</evidence>
<organism evidence="1 2">
    <name type="scientific">Photorhabdus hindustanensis</name>
    <dbReference type="NCBI Taxonomy" id="2918802"/>
    <lineage>
        <taxon>Bacteria</taxon>
        <taxon>Pseudomonadati</taxon>
        <taxon>Pseudomonadota</taxon>
        <taxon>Gammaproteobacteria</taxon>
        <taxon>Enterobacterales</taxon>
        <taxon>Morganellaceae</taxon>
        <taxon>Photorhabdus</taxon>
    </lineage>
</organism>
<comment type="caution">
    <text evidence="1">The sequence shown here is derived from an EMBL/GenBank/DDBJ whole genome shotgun (WGS) entry which is preliminary data.</text>
</comment>
<name>A0A2S8PVR1_9GAMM</name>
<sequence length="70" mass="8148">MSEERTFLPCKCGGRAINCWVLRDYNDDSKGKMHYHKCLRCQNESKHYFTFEESEAAWNKKVNKGGINGS</sequence>
<evidence type="ECO:0000313" key="2">
    <source>
        <dbReference type="Proteomes" id="UP000239550"/>
    </source>
</evidence>
<dbReference type="RefSeq" id="WP_105396634.1">
    <property type="nucleotide sequence ID" value="NZ_CAWNTA010000137.1"/>
</dbReference>
<dbReference type="Proteomes" id="UP000239550">
    <property type="component" value="Unassembled WGS sequence"/>
</dbReference>
<dbReference type="EMBL" id="PUWT01000069">
    <property type="protein sequence ID" value="PQQ22992.1"/>
    <property type="molecule type" value="Genomic_DNA"/>
</dbReference>
<dbReference type="AlphaFoldDB" id="A0A2S8PVR1"/>